<sequence>VRHLEECGSQHSVERVVSAALAGSTCAALISSKHCRINYYSGWRATFEGLFISSCPAEM</sequence>
<keyword evidence="2" id="KW-1185">Reference proteome</keyword>
<dbReference type="EMBL" id="QNUK01000001">
    <property type="protein sequence ID" value="KAF5910218.1"/>
    <property type="molecule type" value="Genomic_DNA"/>
</dbReference>
<organism evidence="1 2">
    <name type="scientific">Clarias magur</name>
    <name type="common">Asian catfish</name>
    <name type="synonym">Macropteronotus magur</name>
    <dbReference type="NCBI Taxonomy" id="1594786"/>
    <lineage>
        <taxon>Eukaryota</taxon>
        <taxon>Metazoa</taxon>
        <taxon>Chordata</taxon>
        <taxon>Craniata</taxon>
        <taxon>Vertebrata</taxon>
        <taxon>Euteleostomi</taxon>
        <taxon>Actinopterygii</taxon>
        <taxon>Neopterygii</taxon>
        <taxon>Teleostei</taxon>
        <taxon>Ostariophysi</taxon>
        <taxon>Siluriformes</taxon>
        <taxon>Clariidae</taxon>
        <taxon>Clarias</taxon>
    </lineage>
</organism>
<protein>
    <submittedName>
        <fullName evidence="1">Uncharacterized protein</fullName>
    </submittedName>
</protein>
<proteinExistence type="predicted"/>
<evidence type="ECO:0000313" key="1">
    <source>
        <dbReference type="EMBL" id="KAF5910218.1"/>
    </source>
</evidence>
<name>A0A8J4XHH8_CLAMG</name>
<comment type="caution">
    <text evidence="1">The sequence shown here is derived from an EMBL/GenBank/DDBJ whole genome shotgun (WGS) entry which is preliminary data.</text>
</comment>
<evidence type="ECO:0000313" key="2">
    <source>
        <dbReference type="Proteomes" id="UP000727407"/>
    </source>
</evidence>
<feature type="non-terminal residue" evidence="1">
    <location>
        <position position="1"/>
    </location>
</feature>
<dbReference type="AlphaFoldDB" id="A0A8J4XHH8"/>
<dbReference type="Proteomes" id="UP000727407">
    <property type="component" value="Unassembled WGS sequence"/>
</dbReference>
<reference evidence="1" key="1">
    <citation type="submission" date="2020-07" db="EMBL/GenBank/DDBJ databases">
        <title>Clarias magur genome sequencing, assembly and annotation.</title>
        <authorList>
            <person name="Kushwaha B."/>
            <person name="Kumar R."/>
            <person name="Das P."/>
            <person name="Joshi C.G."/>
            <person name="Kumar D."/>
            <person name="Nagpure N.S."/>
            <person name="Pandey M."/>
            <person name="Agarwal S."/>
            <person name="Srivastava S."/>
            <person name="Singh M."/>
            <person name="Sahoo L."/>
            <person name="Jayasankar P."/>
            <person name="Meher P.K."/>
            <person name="Koringa P.G."/>
            <person name="Iquebal M.A."/>
            <person name="Das S.P."/>
            <person name="Bit A."/>
            <person name="Patnaik S."/>
            <person name="Patel N."/>
            <person name="Shah T.M."/>
            <person name="Hinsu A."/>
            <person name="Jena J.K."/>
        </authorList>
    </citation>
    <scope>NUCLEOTIDE SEQUENCE</scope>
    <source>
        <strain evidence="1">CIFAMagur01</strain>
        <tissue evidence="1">Testis</tissue>
    </source>
</reference>
<accession>A0A8J4XHH8</accession>
<gene>
    <name evidence="1" type="ORF">DAT39_000198</name>
</gene>